<dbReference type="InterPro" id="IPR019076">
    <property type="entry name" value="Spore_lipoprot_YhcN/YlaJ-like"/>
</dbReference>
<keyword evidence="1" id="KW-0449">Lipoprotein</keyword>
<dbReference type="Pfam" id="PF09580">
    <property type="entry name" value="Spore_YhcN_YlaJ"/>
    <property type="match status" value="1"/>
</dbReference>
<dbReference type="GO" id="GO:0030435">
    <property type="term" value="P:sporulation resulting in formation of a cellular spore"/>
    <property type="evidence" value="ECO:0007669"/>
    <property type="project" value="InterPro"/>
</dbReference>
<dbReference type="KEGG" id="pabs:JIR001_21530"/>
<dbReference type="Proteomes" id="UP000677436">
    <property type="component" value="Chromosome"/>
</dbReference>
<evidence type="ECO:0000313" key="1">
    <source>
        <dbReference type="EMBL" id="BCU82370.1"/>
    </source>
</evidence>
<dbReference type="PROSITE" id="PS51257">
    <property type="entry name" value="PROKAR_LIPOPROTEIN"/>
    <property type="match status" value="1"/>
</dbReference>
<keyword evidence="2" id="KW-1185">Reference proteome</keyword>
<dbReference type="RefSeq" id="WP_212772712.1">
    <property type="nucleotide sequence ID" value="NZ_AP024601.1"/>
</dbReference>
<sequence>MRLLTKWIAGTLTLALVLGMVGCATQRRPESQPNLRPRTQTQPITYRTPNAVPNVTNLRVANNAADAVTRLKEIDSAYVFLTDRTAYVAVVLEKDYRAGLTGRLKSKVTKQVKRSDPSVRTVYVSANPDFVSRMRDYARDVQQGRPIAGLIDNFRKMIQRTFPTAR</sequence>
<gene>
    <name evidence="1" type="primary">yhcN</name>
    <name evidence="1" type="ORF">JIR001_21530</name>
</gene>
<organism evidence="1 2">
    <name type="scientific">Polycladomyces abyssicola</name>
    <dbReference type="NCBI Taxonomy" id="1125966"/>
    <lineage>
        <taxon>Bacteria</taxon>
        <taxon>Bacillati</taxon>
        <taxon>Bacillota</taxon>
        <taxon>Bacilli</taxon>
        <taxon>Bacillales</taxon>
        <taxon>Thermoactinomycetaceae</taxon>
        <taxon>Polycladomyces</taxon>
    </lineage>
</organism>
<dbReference type="AlphaFoldDB" id="A0A8D5UFQ8"/>
<reference evidence="1" key="2">
    <citation type="journal article" date="2021" name="Microbiol. Resour. Announc.">
        <title>Complete Genome Sequence of Polycladomyces abyssicola JIR-001T, Isolated from Hemipelagic Sediment in Deep Seawater.</title>
        <authorList>
            <person name="Tsubouchi T."/>
            <person name="Kaneko Y."/>
        </authorList>
    </citation>
    <scope>NUCLEOTIDE SEQUENCE</scope>
    <source>
        <strain evidence="1">JIR-001</strain>
    </source>
</reference>
<protein>
    <submittedName>
        <fullName evidence="1">Lipoprotein YhcN</fullName>
    </submittedName>
</protein>
<accession>A0A8D5UFQ8</accession>
<dbReference type="NCBIfam" id="TIGR02898">
    <property type="entry name" value="spore_YhcN_YlaJ"/>
    <property type="match status" value="1"/>
</dbReference>
<evidence type="ECO:0000313" key="2">
    <source>
        <dbReference type="Proteomes" id="UP000677436"/>
    </source>
</evidence>
<proteinExistence type="predicted"/>
<name>A0A8D5UFQ8_9BACL</name>
<dbReference type="InterPro" id="IPR014247">
    <property type="entry name" value="Spore_lipoprot_YhcN/YlaJ"/>
</dbReference>
<reference evidence="1" key="1">
    <citation type="journal article" date="2013" name="Int. J. Syst. Evol. Microbiol.">
        <title>Polycladomyces abyssicola gen. nov., sp. nov., a thermophilic filamentous bacterium isolated from hemipelagic sediment.</title>
        <authorList>
            <person name="Tsubouchi T."/>
            <person name="Shimane Y."/>
            <person name="Mori K."/>
            <person name="Usui K."/>
            <person name="Hiraki T."/>
            <person name="Tame A."/>
            <person name="Uematsu K."/>
            <person name="Maruyama T."/>
            <person name="Hatada Y."/>
        </authorList>
    </citation>
    <scope>NUCLEOTIDE SEQUENCE</scope>
    <source>
        <strain evidence="1">JIR-001</strain>
    </source>
</reference>
<dbReference type="EMBL" id="AP024601">
    <property type="protein sequence ID" value="BCU82370.1"/>
    <property type="molecule type" value="Genomic_DNA"/>
</dbReference>